<evidence type="ECO:0000313" key="3">
    <source>
        <dbReference type="Proteomes" id="UP000656244"/>
    </source>
</evidence>
<dbReference type="Pfam" id="PF12796">
    <property type="entry name" value="Ank_2"/>
    <property type="match status" value="1"/>
</dbReference>
<dbReference type="Gene3D" id="1.25.40.20">
    <property type="entry name" value="Ankyrin repeat-containing domain"/>
    <property type="match status" value="1"/>
</dbReference>
<dbReference type="PROSITE" id="PS50088">
    <property type="entry name" value="ANK_REPEAT"/>
    <property type="match status" value="1"/>
</dbReference>
<comment type="caution">
    <text evidence="2">The sequence shown here is derived from an EMBL/GenBank/DDBJ whole genome shotgun (WGS) entry which is preliminary data.</text>
</comment>
<evidence type="ECO:0000256" key="1">
    <source>
        <dbReference type="PROSITE-ProRule" id="PRU00023"/>
    </source>
</evidence>
<gene>
    <name evidence="2" type="ORF">H7U19_15435</name>
</gene>
<dbReference type="InterPro" id="IPR002110">
    <property type="entry name" value="Ankyrin_rpt"/>
</dbReference>
<dbReference type="Proteomes" id="UP000656244">
    <property type="component" value="Unassembled WGS sequence"/>
</dbReference>
<accession>A0A923HAF9</accession>
<dbReference type="EMBL" id="JACNMF010000006">
    <property type="protein sequence ID" value="MBC3759805.1"/>
    <property type="molecule type" value="Genomic_DNA"/>
</dbReference>
<dbReference type="SMART" id="SM00248">
    <property type="entry name" value="ANK"/>
    <property type="match status" value="3"/>
</dbReference>
<reference evidence="2" key="1">
    <citation type="submission" date="2020-08" db="EMBL/GenBank/DDBJ databases">
        <title>Hyunsoonleella sp. strain SJ7 genome sequencing and assembly.</title>
        <authorList>
            <person name="Kim I."/>
        </authorList>
    </citation>
    <scope>NUCLEOTIDE SEQUENCE</scope>
    <source>
        <strain evidence="2">SJ7</strain>
    </source>
</reference>
<protein>
    <submittedName>
        <fullName evidence="2">Ankyrin repeat domain-containing protein</fullName>
    </submittedName>
</protein>
<dbReference type="AlphaFoldDB" id="A0A923HAF9"/>
<evidence type="ECO:0000313" key="2">
    <source>
        <dbReference type="EMBL" id="MBC3759805.1"/>
    </source>
</evidence>
<dbReference type="InterPro" id="IPR036770">
    <property type="entry name" value="Ankyrin_rpt-contain_sf"/>
</dbReference>
<keyword evidence="3" id="KW-1185">Reference proteome</keyword>
<proteinExistence type="predicted"/>
<name>A0A923HAF9_9FLAO</name>
<organism evidence="2 3">
    <name type="scientific">Hyunsoonleella aquatilis</name>
    <dbReference type="NCBI Taxonomy" id="2762758"/>
    <lineage>
        <taxon>Bacteria</taxon>
        <taxon>Pseudomonadati</taxon>
        <taxon>Bacteroidota</taxon>
        <taxon>Flavobacteriia</taxon>
        <taxon>Flavobacteriales</taxon>
        <taxon>Flavobacteriaceae</taxon>
    </lineage>
</organism>
<feature type="repeat" description="ANK" evidence="1">
    <location>
        <begin position="107"/>
        <end position="139"/>
    </location>
</feature>
<dbReference type="SUPFAM" id="SSF48403">
    <property type="entry name" value="Ankyrin repeat"/>
    <property type="match status" value="1"/>
</dbReference>
<sequence length="248" mass="28420">MDLLKEMGHYIELHSVDGIKNCFKKGLNPNAKYEGKTLFELLTSMYTRTSRFRDCVRLFVDYGLEFENQSLLCVLLDDSSGLSRQIQKNPELVKQRITMKCAYTSLERASLLHVCAEFNHIHCAQVLLDSGMDVDIKSGVDENGFGGQTPIFHTVNQNMNNSKEMMHLLLENGTDLKYNVQGLIWGKGFPWETFIPCINPISYAMFGLLPQMHRNEHIINGVVKELMRRAFGMDYEIPNIPNDYLSQN</sequence>
<keyword evidence="1" id="KW-0040">ANK repeat</keyword>